<evidence type="ECO:0000313" key="3">
    <source>
        <dbReference type="Proteomes" id="UP000551563"/>
    </source>
</evidence>
<dbReference type="GO" id="GO:0022857">
    <property type="term" value="F:transmembrane transporter activity"/>
    <property type="evidence" value="ECO:0007669"/>
    <property type="project" value="InterPro"/>
</dbReference>
<dbReference type="Pfam" id="PF04069">
    <property type="entry name" value="OpuAC"/>
    <property type="match status" value="1"/>
</dbReference>
<evidence type="ECO:0000259" key="1">
    <source>
        <dbReference type="Pfam" id="PF04069"/>
    </source>
</evidence>
<gene>
    <name evidence="2" type="ORF">GXX48_05210</name>
</gene>
<evidence type="ECO:0000313" key="2">
    <source>
        <dbReference type="EMBL" id="HHV67028.1"/>
    </source>
</evidence>
<comment type="caution">
    <text evidence="2">The sequence shown here is derived from an EMBL/GenBank/DDBJ whole genome shotgun (WGS) entry which is preliminary data.</text>
</comment>
<dbReference type="InterPro" id="IPR007210">
    <property type="entry name" value="ABC_Gly_betaine_transp_sub-bd"/>
</dbReference>
<feature type="domain" description="ABC-type glycine betaine transport system substrate-binding" evidence="1">
    <location>
        <begin position="18"/>
        <end position="135"/>
    </location>
</feature>
<dbReference type="Gene3D" id="3.10.105.10">
    <property type="entry name" value="Dipeptide-binding Protein, Domain 3"/>
    <property type="match status" value="1"/>
</dbReference>
<proteinExistence type="predicted"/>
<dbReference type="Gene3D" id="3.40.190.100">
    <property type="entry name" value="Glycine betaine-binding periplasmic protein, domain 2"/>
    <property type="match status" value="1"/>
</dbReference>
<dbReference type="EMBL" id="DUMN01000160">
    <property type="protein sequence ID" value="HHV67028.1"/>
    <property type="molecule type" value="Genomic_DNA"/>
</dbReference>
<organism evidence="2 3">
    <name type="scientific">Brucella intermedia</name>
    <dbReference type="NCBI Taxonomy" id="94625"/>
    <lineage>
        <taxon>Bacteria</taxon>
        <taxon>Pseudomonadati</taxon>
        <taxon>Pseudomonadota</taxon>
        <taxon>Alphaproteobacteria</taxon>
        <taxon>Hyphomicrobiales</taxon>
        <taxon>Brucellaceae</taxon>
        <taxon>Brucella/Ochrobactrum group</taxon>
        <taxon>Brucella</taxon>
    </lineage>
</organism>
<name>A0A7V6TYM2_9HYPH</name>
<sequence length="167" mass="18673">MCDTPGSNQPLLDMVAVNRHGLGEWEIVESSEAAMLSEVSRSLQTKKWIVFLGWEPHPMNMNIEMEYLAGGDIEFGPNYGGATVRTISRKGYAEACPNVARFFSNLVFDLKYENVGMDMIMNQGKEVADVAREMMRTHPEKLEKWLEDVTTFDGKPALPALQTALGN</sequence>
<dbReference type="Proteomes" id="UP000551563">
    <property type="component" value="Unassembled WGS sequence"/>
</dbReference>
<dbReference type="AlphaFoldDB" id="A0A7V6TYM2"/>
<dbReference type="SUPFAM" id="SSF53850">
    <property type="entry name" value="Periplasmic binding protein-like II"/>
    <property type="match status" value="1"/>
</dbReference>
<dbReference type="GO" id="GO:0043190">
    <property type="term" value="C:ATP-binding cassette (ABC) transporter complex"/>
    <property type="evidence" value="ECO:0007669"/>
    <property type="project" value="InterPro"/>
</dbReference>
<protein>
    <recommendedName>
        <fullName evidence="1">ABC-type glycine betaine transport system substrate-binding domain-containing protein</fullName>
    </recommendedName>
</protein>
<reference evidence="2 3" key="1">
    <citation type="journal article" date="2020" name="Biotechnol. Biofuels">
        <title>New insights from the biogas microbiome by comprehensive genome-resolved metagenomics of nearly 1600 species originating from multiple anaerobic digesters.</title>
        <authorList>
            <person name="Campanaro S."/>
            <person name="Treu L."/>
            <person name="Rodriguez-R L.M."/>
            <person name="Kovalovszki A."/>
            <person name="Ziels R.M."/>
            <person name="Maus I."/>
            <person name="Zhu X."/>
            <person name="Kougias P.G."/>
            <person name="Basile A."/>
            <person name="Luo G."/>
            <person name="Schluter A."/>
            <person name="Konstantinidis K.T."/>
            <person name="Angelidaki I."/>
        </authorList>
    </citation>
    <scope>NUCLEOTIDE SEQUENCE [LARGE SCALE GENOMIC DNA]</scope>
    <source>
        <strain evidence="2">AS04akNAM_66</strain>
    </source>
</reference>
<accession>A0A7V6TYM2</accession>